<keyword evidence="5" id="KW-1185">Reference proteome</keyword>
<organism evidence="4 5">
    <name type="scientific">Fusarium torreyae</name>
    <dbReference type="NCBI Taxonomy" id="1237075"/>
    <lineage>
        <taxon>Eukaryota</taxon>
        <taxon>Fungi</taxon>
        <taxon>Dikarya</taxon>
        <taxon>Ascomycota</taxon>
        <taxon>Pezizomycotina</taxon>
        <taxon>Sordariomycetes</taxon>
        <taxon>Hypocreomycetidae</taxon>
        <taxon>Hypocreales</taxon>
        <taxon>Nectriaceae</taxon>
        <taxon>Fusarium</taxon>
    </lineage>
</organism>
<feature type="compositionally biased region" description="Basic and acidic residues" evidence="3">
    <location>
        <begin position="1291"/>
        <end position="1300"/>
    </location>
</feature>
<feature type="region of interest" description="Disordered" evidence="3">
    <location>
        <begin position="505"/>
        <end position="548"/>
    </location>
</feature>
<protein>
    <submittedName>
        <fullName evidence="4">Uncharacterized protein</fullName>
    </submittedName>
</protein>
<dbReference type="OrthoDB" id="128867at2759"/>
<keyword evidence="1" id="KW-0853">WD repeat</keyword>
<dbReference type="PANTHER" id="PTHR44472">
    <property type="entry name" value="DDB1- AND CUL4-ASSOCIATED FACTOR 4-RELATED"/>
    <property type="match status" value="1"/>
</dbReference>
<accession>A0A9W8RZK9</accession>
<evidence type="ECO:0000256" key="3">
    <source>
        <dbReference type="SAM" id="MobiDB-lite"/>
    </source>
</evidence>
<evidence type="ECO:0000313" key="5">
    <source>
        <dbReference type="Proteomes" id="UP001152049"/>
    </source>
</evidence>
<feature type="region of interest" description="Disordered" evidence="3">
    <location>
        <begin position="1270"/>
        <end position="1304"/>
    </location>
</feature>
<keyword evidence="2" id="KW-0677">Repeat</keyword>
<name>A0A9W8RZK9_9HYPO</name>
<evidence type="ECO:0000256" key="2">
    <source>
        <dbReference type="ARBA" id="ARBA00022737"/>
    </source>
</evidence>
<dbReference type="SUPFAM" id="SSF50978">
    <property type="entry name" value="WD40 repeat-like"/>
    <property type="match status" value="1"/>
</dbReference>
<gene>
    <name evidence="4" type="ORF">NW762_006885</name>
</gene>
<feature type="region of interest" description="Disordered" evidence="3">
    <location>
        <begin position="405"/>
        <end position="476"/>
    </location>
</feature>
<feature type="compositionally biased region" description="Basic residues" evidence="3">
    <location>
        <begin position="1276"/>
        <end position="1290"/>
    </location>
</feature>
<feature type="region of interest" description="Disordered" evidence="3">
    <location>
        <begin position="1320"/>
        <end position="1345"/>
    </location>
</feature>
<dbReference type="InterPro" id="IPR036322">
    <property type="entry name" value="WD40_repeat_dom_sf"/>
</dbReference>
<evidence type="ECO:0000256" key="1">
    <source>
        <dbReference type="ARBA" id="ARBA00022574"/>
    </source>
</evidence>
<evidence type="ECO:0000313" key="4">
    <source>
        <dbReference type="EMBL" id="KAJ4261460.1"/>
    </source>
</evidence>
<dbReference type="InterPro" id="IPR052254">
    <property type="entry name" value="CUL4-DDB1_E3_ligase_receptor"/>
</dbReference>
<comment type="caution">
    <text evidence="4">The sequence shown here is derived from an EMBL/GenBank/DDBJ whole genome shotgun (WGS) entry which is preliminary data.</text>
</comment>
<dbReference type="GO" id="GO:0080008">
    <property type="term" value="C:Cul4-RING E3 ubiquitin ligase complex"/>
    <property type="evidence" value="ECO:0007669"/>
    <property type="project" value="TreeGrafter"/>
</dbReference>
<feature type="compositionally biased region" description="Acidic residues" evidence="3">
    <location>
        <begin position="530"/>
        <end position="548"/>
    </location>
</feature>
<feature type="compositionally biased region" description="Basic and acidic residues" evidence="3">
    <location>
        <begin position="518"/>
        <end position="529"/>
    </location>
</feature>
<sequence length="1484" mass="167690">MNREIPGYYYDPEKKKYFKIEKTQTAPSSAAWSSDAVKRRKIDNKTQKAVRHRAHLIRNHIKRHFVAKDDVTSALLAREIGSPFVAERGRGRIEDGDLGAAAWAAGLVAKGNVPFAPSFARKRYANMPCFYVSGEDEKTGLGVAYATLDEETLVGSHIPTDKNDNIHFLREAPSSSGRALSFRTEMVRCPQMSSIKYHRPSHKILLTSREPDNSCGLYFFSPLLSDPEDQTRPHWLLGETNHYQRLSVRHGFHDEWIVHSSTPAPPSSDLICVVGSNRGLLQVHSNETLSAIAPGVASKGMQLPQEIFAQDFQEGNHNVLLAGGRQPRLWITDLRAPEAHWSFAKHTSSISHIKSVNPHHVLVSGLQSSMALYDMAPSPPLHRDVDVTMHDEDAHDQDAILYEDQPMSEAENDDDTAISPMEFDDYEGEDSNESDEDEDESIEPDLDNYQDSTYVDEEDEDEEEAGSDGEEYDYQSNEDNMEVDNDYEELFQEWASDSDRVTVGSDDWVVEDSSIADESSRADPDRDTTEAEVVEDDSTPDPFEDYSDSECDLSDIDDDDIQYETEMVEEAQAEAKADTTDATLGNFDVAQISRKMAEIDLNDELDIQNRMEAAMSSVERQTMAITQEQLDELLSRLPVNSEALGVMNSDSVIGESVDRYQGWYAEIIDNFVKFALATGLRHQCPSAMRGWFLLLVSNAKRDSRERLWKAFTHPSAQPLHIQYLLGQILWSSNMFDDIPRVNLEDTGASGDVLSVYIALTPSSEEDVFLYCGSATSASRTTKRVGEDARMHSHKRILDLGHDEIVTRRRTRGAAGTACLYVHEKLALSGEGQYFFSPIMRYPINVQEPICKIVTALMLLGELFNMTLLASHVPPSLPRRTHTQRLMTLTDLIIQEIRPQGCPDPPWYGTNLVLPLLQEPRAILNLLRLDNFLVLTEGLKDDLRNYFDTEGQLTLPSKVAEEFLKLRQQPNTRTNIKILRKVYADILEDEGLEYLSQQQARLLKLTIIAIAIIWEAEERGLVCLQDGRRYSLEELSIDWINVSQRARGIAPPRLRALYTPASCRAVYYHAHYTYFFYKFKTKTNWDRLREGLPTKFAYARTQMRHPPAIGERIKHLCQFHMLTDMYRQNQIITTPPMIYLNPESSSTLTYLCSPVLRQLKEDLSLCPEVQFAEDVWEDDALKQSILRELHRARDGLLKGLPETEANLIKVLSTVHEGWAVPKVETDEIDTAHRNQAGGILRNHESRQQPLEVSERAKRLETCHVQPTLLSQADDRSKHRAANRAHLKAKAKAKADSNDEKPPFQLLNEEGRPLRERAFYVSRKSQPSLRDRAVQGRQPAPVTEAEETDSGTCDKCWVYTQHLEEHKTNCRGRCQACTFGGVACIRSSQDPAKCVACVKDHGQCGGFSHQDEVDAEHAIQYHKCWCEFATNTSETRKNARGVEPKSPGLISTSAADDAVRATMRTQLARMMKTRILARATAAFATT</sequence>
<dbReference type="Proteomes" id="UP001152049">
    <property type="component" value="Unassembled WGS sequence"/>
</dbReference>
<feature type="compositionally biased region" description="Acidic residues" evidence="3">
    <location>
        <begin position="410"/>
        <end position="473"/>
    </location>
</feature>
<reference evidence="4" key="1">
    <citation type="submission" date="2022-09" db="EMBL/GenBank/DDBJ databases">
        <title>Fusarium specimens isolated from Avocado Roots.</title>
        <authorList>
            <person name="Stajich J."/>
            <person name="Roper C."/>
            <person name="Heimlech-Rivalta G."/>
        </authorList>
    </citation>
    <scope>NUCLEOTIDE SEQUENCE</scope>
    <source>
        <strain evidence="4">CF00136</strain>
    </source>
</reference>
<dbReference type="EMBL" id="JAOQAZ010000012">
    <property type="protein sequence ID" value="KAJ4261460.1"/>
    <property type="molecule type" value="Genomic_DNA"/>
</dbReference>
<proteinExistence type="predicted"/>
<dbReference type="PANTHER" id="PTHR44472:SF1">
    <property type="entry name" value="DDB1 AND CUL4 ASSOCIATED FACTOR 4"/>
    <property type="match status" value="1"/>
</dbReference>